<sequence length="371" mass="41985">MTMWSVFIVSFILMIEFGNAAHHRRCASCNAKQFEEYKALRQEQILDDLLFKLDLVAKPNVTVDYDNLPPLGRTSAKVKQLIDRTVMERRRAKRSSNYITMEEEYYPSLYETDSEPLPQISFVKSTPNDEYEMAVFKLSSSLSSKLITRATLHAFVRPPITFNEEEAASVRLNIYERFLNGTMGDRIATKFIHVHGNSRPQAVYKVHLDALDVQRWIREKSDGQVGVFVEALLNGQNLAVHPTNANSDSMFLELELLDGSGRGKRAANICTAGTNETKCCLYDLMIDFEKVGWEFVIAPKRYNAYICSGECSSGQMSSTARGTIAQHAKVDFFQCCHPKDYVGITIVYVTNDNHIWVKEVPGMIARKCGCA</sequence>
<dbReference type="Proteomes" id="UP000887576">
    <property type="component" value="Unplaced"/>
</dbReference>
<reference evidence="2" key="1">
    <citation type="submission" date="2022-11" db="UniProtKB">
        <authorList>
            <consortium name="WormBaseParasite"/>
        </authorList>
    </citation>
    <scope>IDENTIFICATION</scope>
</reference>
<dbReference type="WBParaSite" id="JU765_v2.g17048.t1">
    <property type="protein sequence ID" value="JU765_v2.g17048.t1"/>
    <property type="gene ID" value="JU765_v2.g17048"/>
</dbReference>
<protein>
    <submittedName>
        <fullName evidence="2">TGF-beta family profile domain-containing protein</fullName>
    </submittedName>
</protein>
<organism evidence="1 2">
    <name type="scientific">Panagrolaimus sp. JU765</name>
    <dbReference type="NCBI Taxonomy" id="591449"/>
    <lineage>
        <taxon>Eukaryota</taxon>
        <taxon>Metazoa</taxon>
        <taxon>Ecdysozoa</taxon>
        <taxon>Nematoda</taxon>
        <taxon>Chromadorea</taxon>
        <taxon>Rhabditida</taxon>
        <taxon>Tylenchina</taxon>
        <taxon>Panagrolaimomorpha</taxon>
        <taxon>Panagrolaimoidea</taxon>
        <taxon>Panagrolaimidae</taxon>
        <taxon>Panagrolaimus</taxon>
    </lineage>
</organism>
<name>A0AC34QK03_9BILA</name>
<evidence type="ECO:0000313" key="1">
    <source>
        <dbReference type="Proteomes" id="UP000887576"/>
    </source>
</evidence>
<proteinExistence type="predicted"/>
<accession>A0AC34QK03</accession>
<evidence type="ECO:0000313" key="2">
    <source>
        <dbReference type="WBParaSite" id="JU765_v2.g17048.t1"/>
    </source>
</evidence>